<evidence type="ECO:0000256" key="1">
    <source>
        <dbReference type="ARBA" id="ARBA00004651"/>
    </source>
</evidence>
<keyword evidence="2 10" id="KW-0813">Transport</keyword>
<keyword evidence="13" id="KW-1185">Reference proteome</keyword>
<keyword evidence="3" id="KW-1003">Cell membrane</keyword>
<dbReference type="OrthoDB" id="9797472at2"/>
<comment type="subcellular location">
    <subcellularLocation>
        <location evidence="1 10">Cell membrane</location>
        <topology evidence="1 10">Multi-pass membrane protein</topology>
    </subcellularLocation>
</comment>
<evidence type="ECO:0000256" key="9">
    <source>
        <dbReference type="ARBA" id="ARBA00024202"/>
    </source>
</evidence>
<dbReference type="GO" id="GO:0055085">
    <property type="term" value="P:transmembrane transport"/>
    <property type="evidence" value="ECO:0007669"/>
    <property type="project" value="InterPro"/>
</dbReference>
<protein>
    <submittedName>
        <fullName evidence="12">Oligopeptide transport system permease protein AppC, putative</fullName>
    </submittedName>
</protein>
<feature type="transmembrane region" description="Helical" evidence="10">
    <location>
        <begin position="195"/>
        <end position="215"/>
    </location>
</feature>
<dbReference type="KEGG" id="amr:AM1_2079"/>
<accession>B0BYS8</accession>
<evidence type="ECO:0000256" key="2">
    <source>
        <dbReference type="ARBA" id="ARBA00022448"/>
    </source>
</evidence>
<name>B0BYS8_ACAM1</name>
<feature type="transmembrane region" description="Helical" evidence="10">
    <location>
        <begin position="85"/>
        <end position="107"/>
    </location>
</feature>
<dbReference type="Proteomes" id="UP000000268">
    <property type="component" value="Chromosome"/>
</dbReference>
<evidence type="ECO:0000256" key="7">
    <source>
        <dbReference type="ARBA" id="ARBA00022989"/>
    </source>
</evidence>
<keyword evidence="4 10" id="KW-0812">Transmembrane</keyword>
<dbReference type="InterPro" id="IPR035906">
    <property type="entry name" value="MetI-like_sf"/>
</dbReference>
<dbReference type="eggNOG" id="COG1173">
    <property type="taxonomic scope" value="Bacteria"/>
</dbReference>
<dbReference type="PROSITE" id="PS50928">
    <property type="entry name" value="ABC_TM1"/>
    <property type="match status" value="1"/>
</dbReference>
<dbReference type="SUPFAM" id="SSF161098">
    <property type="entry name" value="MetI-like"/>
    <property type="match status" value="1"/>
</dbReference>
<dbReference type="HOGENOM" id="CLU_028518_1_3_3"/>
<dbReference type="AlphaFoldDB" id="B0BYS8"/>
<dbReference type="InterPro" id="IPR050366">
    <property type="entry name" value="BP-dependent_transpt_permease"/>
</dbReference>
<reference evidence="12 13" key="1">
    <citation type="journal article" date="2008" name="Proc. Natl. Acad. Sci. U.S.A.">
        <title>Niche adaptation and genome expansion in the chlorophyll d-producing cyanobacterium Acaryochloris marina.</title>
        <authorList>
            <person name="Swingley W.D."/>
            <person name="Chen M."/>
            <person name="Cheung P.C."/>
            <person name="Conrad A.L."/>
            <person name="Dejesa L.C."/>
            <person name="Hao J."/>
            <person name="Honchak B.M."/>
            <person name="Karbach L.E."/>
            <person name="Kurdoglu A."/>
            <person name="Lahiri S."/>
            <person name="Mastrian S.D."/>
            <person name="Miyashita H."/>
            <person name="Page L."/>
            <person name="Ramakrishna P."/>
            <person name="Satoh S."/>
            <person name="Sattley W.M."/>
            <person name="Shimada Y."/>
            <person name="Taylor H.L."/>
            <person name="Tomo T."/>
            <person name="Tsuchiya T."/>
            <person name="Wang Z.T."/>
            <person name="Raymond J."/>
            <person name="Mimuro M."/>
            <person name="Blankenship R.E."/>
            <person name="Touchman J.W."/>
        </authorList>
    </citation>
    <scope>NUCLEOTIDE SEQUENCE [LARGE SCALE GENOMIC DNA]</scope>
    <source>
        <strain evidence="13">MBIC 11017</strain>
    </source>
</reference>
<dbReference type="GO" id="GO:0015031">
    <property type="term" value="P:protein transport"/>
    <property type="evidence" value="ECO:0007669"/>
    <property type="project" value="UniProtKB-KW"/>
</dbReference>
<keyword evidence="8 10" id="KW-0472">Membrane</keyword>
<dbReference type="RefSeq" id="WP_012162583.1">
    <property type="nucleotide sequence ID" value="NC_009925.1"/>
</dbReference>
<dbReference type="Pfam" id="PF00528">
    <property type="entry name" value="BPD_transp_1"/>
    <property type="match status" value="1"/>
</dbReference>
<organism evidence="12 13">
    <name type="scientific">Acaryochloris marina (strain MBIC 11017)</name>
    <dbReference type="NCBI Taxonomy" id="329726"/>
    <lineage>
        <taxon>Bacteria</taxon>
        <taxon>Bacillati</taxon>
        <taxon>Cyanobacteriota</taxon>
        <taxon>Cyanophyceae</taxon>
        <taxon>Acaryochloridales</taxon>
        <taxon>Acaryochloridaceae</taxon>
        <taxon>Acaryochloris</taxon>
    </lineage>
</organism>
<feature type="transmembrane region" description="Helical" evidence="10">
    <location>
        <begin position="145"/>
        <end position="164"/>
    </location>
</feature>
<comment type="similarity">
    <text evidence="9">Belongs to the binding-protein-dependent transport system permease family. OppBC subfamily.</text>
</comment>
<gene>
    <name evidence="12" type="primary">appC</name>
    <name evidence="12" type="ordered locus">AM1_2079</name>
</gene>
<evidence type="ECO:0000256" key="3">
    <source>
        <dbReference type="ARBA" id="ARBA00022475"/>
    </source>
</evidence>
<feature type="domain" description="ABC transmembrane type-1" evidence="11">
    <location>
        <begin position="82"/>
        <end position="271"/>
    </location>
</feature>
<evidence type="ECO:0000256" key="6">
    <source>
        <dbReference type="ARBA" id="ARBA00022927"/>
    </source>
</evidence>
<proteinExistence type="inferred from homology"/>
<dbReference type="PANTHER" id="PTHR43386:SF24">
    <property type="entry name" value="OLIGOPEPTIDE TRANSPORT SYSTEM PERMEASE PROTEIN AMID"/>
    <property type="match status" value="1"/>
</dbReference>
<dbReference type="EMBL" id="CP000828">
    <property type="protein sequence ID" value="ABW27094.1"/>
    <property type="molecule type" value="Genomic_DNA"/>
</dbReference>
<evidence type="ECO:0000313" key="13">
    <source>
        <dbReference type="Proteomes" id="UP000000268"/>
    </source>
</evidence>
<dbReference type="PANTHER" id="PTHR43386">
    <property type="entry name" value="OLIGOPEPTIDE TRANSPORT SYSTEM PERMEASE PROTEIN APPC"/>
    <property type="match status" value="1"/>
</dbReference>
<feature type="transmembrane region" description="Helical" evidence="10">
    <location>
        <begin position="249"/>
        <end position="270"/>
    </location>
</feature>
<dbReference type="STRING" id="329726.AM1_2079"/>
<evidence type="ECO:0000259" key="11">
    <source>
        <dbReference type="PROSITE" id="PS50928"/>
    </source>
</evidence>
<dbReference type="GO" id="GO:0005886">
    <property type="term" value="C:plasma membrane"/>
    <property type="evidence" value="ECO:0007669"/>
    <property type="project" value="UniProtKB-SubCell"/>
</dbReference>
<dbReference type="InterPro" id="IPR000515">
    <property type="entry name" value="MetI-like"/>
</dbReference>
<dbReference type="Gene3D" id="1.10.3720.10">
    <property type="entry name" value="MetI-like"/>
    <property type="match status" value="1"/>
</dbReference>
<keyword evidence="6" id="KW-0653">Protein transport</keyword>
<evidence type="ECO:0000256" key="4">
    <source>
        <dbReference type="ARBA" id="ARBA00022692"/>
    </source>
</evidence>
<evidence type="ECO:0000313" key="12">
    <source>
        <dbReference type="EMBL" id="ABW27094.1"/>
    </source>
</evidence>
<dbReference type="GO" id="GO:0015833">
    <property type="term" value="P:peptide transport"/>
    <property type="evidence" value="ECO:0007669"/>
    <property type="project" value="UniProtKB-KW"/>
</dbReference>
<evidence type="ECO:0000256" key="5">
    <source>
        <dbReference type="ARBA" id="ARBA00022856"/>
    </source>
</evidence>
<feature type="transmembrane region" description="Helical" evidence="10">
    <location>
        <begin position="20"/>
        <end position="40"/>
    </location>
</feature>
<keyword evidence="5" id="KW-0571">Peptide transport</keyword>
<evidence type="ECO:0000256" key="8">
    <source>
        <dbReference type="ARBA" id="ARBA00023136"/>
    </source>
</evidence>
<sequence length="305" mass="32626">MTRVHNLYWEAAQKLSRQKLVVICLGIIAIYILVAVLGGFNVLPDYQTRVGAEYEAPSLELAKLLGTDLFGRSVLYKILAGTKTAMLIGVLVTSISVPIGVILGALAGYYGGLVDVGIVWLYTVISSVPYILMVIAISYVIGKGLVAICLAMGLLGWVGLCRLIRSEVLKTRNLEYVAAARVIGANDLQIIFSHILPNVIHLAIISASLQILGAIKSEVILTYIGVGIQDGASWGAMISDATGELVQGIWWPLAGVVLAMFLLIYSLNVVSDALRDALDPKLRGTTEVAEGDSQFEAKEAAIQKA</sequence>
<evidence type="ECO:0000256" key="10">
    <source>
        <dbReference type="RuleBase" id="RU363032"/>
    </source>
</evidence>
<feature type="transmembrane region" description="Helical" evidence="10">
    <location>
        <begin position="119"/>
        <end position="139"/>
    </location>
</feature>
<dbReference type="CDD" id="cd06261">
    <property type="entry name" value="TM_PBP2"/>
    <property type="match status" value="1"/>
</dbReference>
<keyword evidence="7 10" id="KW-1133">Transmembrane helix</keyword>